<dbReference type="EMBL" id="AHZP02000186">
    <property type="protein sequence ID" value="KYK71595.1"/>
    <property type="molecule type" value="Genomic_DNA"/>
</dbReference>
<sequence length="182" mass="20592">MTRPRMTKNTVCSIERALRCPAVHAGSPYAEVARKIRRNSRRTISKYERLLVSKTGELENLSLQPTDTDRQTDRQRRTHGFTQLRRADVHVSPPLLFSACSLLSVHYLSLESAPSVRSPFLFGGLSGSAGPVNDQSFFDLRITKWRFSCVFCLCFRGCFSPSTSVANAFFAAEKNSREIRKR</sequence>
<dbReference type="Proteomes" id="UP000075225">
    <property type="component" value="Unassembled WGS sequence"/>
</dbReference>
<dbReference type="AlphaFoldDB" id="A0A151HQD3"/>
<organism evidence="1 2">
    <name type="scientific">Toxoplasma gondii TgCatPRC2</name>
    <dbReference type="NCBI Taxonomy" id="1130821"/>
    <lineage>
        <taxon>Eukaryota</taxon>
        <taxon>Sar</taxon>
        <taxon>Alveolata</taxon>
        <taxon>Apicomplexa</taxon>
        <taxon>Conoidasida</taxon>
        <taxon>Coccidia</taxon>
        <taxon>Eucoccidiorida</taxon>
        <taxon>Eimeriorina</taxon>
        <taxon>Sarcocystidae</taxon>
        <taxon>Toxoplasma</taxon>
    </lineage>
</organism>
<proteinExistence type="predicted"/>
<name>A0A151HQD3_TOXGO</name>
<gene>
    <name evidence="1" type="ORF">TGPRC2_423130</name>
</gene>
<protein>
    <submittedName>
        <fullName evidence="1">Uncharacterized protein</fullName>
    </submittedName>
</protein>
<evidence type="ECO:0000313" key="2">
    <source>
        <dbReference type="Proteomes" id="UP000075225"/>
    </source>
</evidence>
<dbReference type="VEuPathDB" id="ToxoDB:TGPRC2_423130"/>
<accession>A0A151HQD3</accession>
<reference evidence="2" key="1">
    <citation type="submission" date="2016-03" db="EMBL/GenBank/DDBJ databases">
        <authorList>
            <person name="Sibley D."/>
            <person name="Venepally P."/>
            <person name="Karamycheva S."/>
            <person name="Hadjithomas M."/>
            <person name="Khan A."/>
            <person name="Brunk B."/>
            <person name="Roos D."/>
            <person name="Caler E."/>
            <person name="Lorenzi H."/>
        </authorList>
    </citation>
    <scope>NUCLEOTIDE SEQUENCE [LARGE SCALE GENOMIC DNA]</scope>
    <source>
        <strain evidence="2">TgCatPRC2</strain>
    </source>
</reference>
<comment type="caution">
    <text evidence="1">The sequence shown here is derived from an EMBL/GenBank/DDBJ whole genome shotgun (WGS) entry which is preliminary data.</text>
</comment>
<evidence type="ECO:0000313" key="1">
    <source>
        <dbReference type="EMBL" id="KYK71595.1"/>
    </source>
</evidence>